<dbReference type="SUPFAM" id="SSF53756">
    <property type="entry name" value="UDP-Glycosyltransferase/glycogen phosphorylase"/>
    <property type="match status" value="1"/>
</dbReference>
<dbReference type="AlphaFoldDB" id="A0A443JBS7"/>
<dbReference type="PANTHER" id="PTHR45947">
    <property type="entry name" value="SULFOQUINOVOSYL TRANSFERASE SQD2"/>
    <property type="match status" value="1"/>
</dbReference>
<evidence type="ECO:0000313" key="4">
    <source>
        <dbReference type="Proteomes" id="UP000284476"/>
    </source>
</evidence>
<name>A0A443JBS7_9RHOB</name>
<protein>
    <submittedName>
        <fullName evidence="3">Glycosyltransferase</fullName>
    </submittedName>
</protein>
<feature type="domain" description="Glycosyl transferase family 1" evidence="1">
    <location>
        <begin position="278"/>
        <end position="436"/>
    </location>
</feature>
<comment type="caution">
    <text evidence="3">The sequence shown here is derived from an EMBL/GenBank/DDBJ whole genome shotgun (WGS) entry which is preliminary data.</text>
</comment>
<proteinExistence type="predicted"/>
<dbReference type="Proteomes" id="UP000284476">
    <property type="component" value="Unassembled WGS sequence"/>
</dbReference>
<sequence>MALPSAQPARPAVETLPDRRASDLCDLSERKGIIIPIAFAGVVQHMNEVNETKRTDVLTLPADARNRVHEALGISPEIPLKVSYLPGPGDVLGTYRHWQTGVQDPRVPVISYSAMFYELMYRLGAQVEIISPVVHTTASGETEPWLRFVHVARQRGQGRISYHRNENAYIDAMCRELDRFQPHVVLASSDMLPRGWPRVRADRKLILTAHNSFWPMGRKPTGLKARARLALLERHARALDAAVCTSEECMRQIREVTGGRITGLVQCPQLLNHYPTEERQKARNLLYLGRIEANKGIFMLLDVFSSLKPKFPDLTLTFAGTGSADAELQRRIDQNPLPDIRFPGKLDAEGVHRQIAQSDLIICPTTTAFNEGLAMVGVEAAAHGLPTLLSTVVPVADILGKGCVAFEADDVSALHRALENLLSDNRAYQDLLLNARAVCDRFYNRSQSWGSQLGQILMSL</sequence>
<dbReference type="Pfam" id="PF13579">
    <property type="entry name" value="Glyco_trans_4_4"/>
    <property type="match status" value="1"/>
</dbReference>
<gene>
    <name evidence="3" type="ORF">D2T30_17335</name>
</gene>
<reference evidence="3 4" key="1">
    <citation type="submission" date="2019-01" db="EMBL/GenBank/DDBJ databases">
        <title>Sinorhodobacter populi sp. nov. isolated from the symptomatic bark tissue of Populus euramericana canker.</title>
        <authorList>
            <person name="Xu G."/>
        </authorList>
    </citation>
    <scope>NUCLEOTIDE SEQUENCE [LARGE SCALE GENOMIC DNA]</scope>
    <source>
        <strain evidence="3 4">SK2B-1</strain>
    </source>
</reference>
<dbReference type="PANTHER" id="PTHR45947:SF3">
    <property type="entry name" value="SULFOQUINOVOSYL TRANSFERASE SQD2"/>
    <property type="match status" value="1"/>
</dbReference>
<reference evidence="3 4" key="2">
    <citation type="submission" date="2019-01" db="EMBL/GenBank/DDBJ databases">
        <authorList>
            <person name="Li Y."/>
        </authorList>
    </citation>
    <scope>NUCLEOTIDE SEQUENCE [LARGE SCALE GENOMIC DNA]</scope>
    <source>
        <strain evidence="3 4">SK2B-1</strain>
    </source>
</reference>
<accession>A0A443JBS7</accession>
<dbReference type="EMBL" id="SAUZ01000022">
    <property type="protein sequence ID" value="RWR18006.1"/>
    <property type="molecule type" value="Genomic_DNA"/>
</dbReference>
<dbReference type="InterPro" id="IPR050194">
    <property type="entry name" value="Glycosyltransferase_grp1"/>
</dbReference>
<dbReference type="InterPro" id="IPR001296">
    <property type="entry name" value="Glyco_trans_1"/>
</dbReference>
<feature type="domain" description="Glycosyltransferase subfamily 4-like N-terminal" evidence="2">
    <location>
        <begin position="112"/>
        <end position="260"/>
    </location>
</feature>
<dbReference type="CDD" id="cd03801">
    <property type="entry name" value="GT4_PimA-like"/>
    <property type="match status" value="1"/>
</dbReference>
<evidence type="ECO:0000259" key="2">
    <source>
        <dbReference type="Pfam" id="PF13579"/>
    </source>
</evidence>
<evidence type="ECO:0000259" key="1">
    <source>
        <dbReference type="Pfam" id="PF00534"/>
    </source>
</evidence>
<dbReference type="Pfam" id="PF00534">
    <property type="entry name" value="Glycos_transf_1"/>
    <property type="match status" value="1"/>
</dbReference>
<evidence type="ECO:0000313" key="3">
    <source>
        <dbReference type="EMBL" id="RWR18006.1"/>
    </source>
</evidence>
<keyword evidence="3" id="KW-0808">Transferase</keyword>
<dbReference type="Gene3D" id="3.40.50.2000">
    <property type="entry name" value="Glycogen Phosphorylase B"/>
    <property type="match status" value="2"/>
</dbReference>
<dbReference type="GO" id="GO:0016757">
    <property type="term" value="F:glycosyltransferase activity"/>
    <property type="evidence" value="ECO:0007669"/>
    <property type="project" value="InterPro"/>
</dbReference>
<organism evidence="3 4">
    <name type="scientific">Paenirhodobacter populi</name>
    <dbReference type="NCBI Taxonomy" id="2306993"/>
    <lineage>
        <taxon>Bacteria</taxon>
        <taxon>Pseudomonadati</taxon>
        <taxon>Pseudomonadota</taxon>
        <taxon>Alphaproteobacteria</taxon>
        <taxon>Rhodobacterales</taxon>
        <taxon>Rhodobacter group</taxon>
        <taxon>Paenirhodobacter</taxon>
    </lineage>
</organism>
<dbReference type="InterPro" id="IPR028098">
    <property type="entry name" value="Glyco_trans_4-like_N"/>
</dbReference>